<comment type="caution">
    <text evidence="1">The sequence shown here is derived from an EMBL/GenBank/DDBJ whole genome shotgun (WGS) entry which is preliminary data.</text>
</comment>
<dbReference type="EMBL" id="JYDV01000117">
    <property type="protein sequence ID" value="KRZ31697.1"/>
    <property type="molecule type" value="Genomic_DNA"/>
</dbReference>
<organism evidence="1 2">
    <name type="scientific">Trichinella pseudospiralis</name>
    <name type="common">Parasitic roundworm</name>
    <dbReference type="NCBI Taxonomy" id="6337"/>
    <lineage>
        <taxon>Eukaryota</taxon>
        <taxon>Metazoa</taxon>
        <taxon>Ecdysozoa</taxon>
        <taxon>Nematoda</taxon>
        <taxon>Enoplea</taxon>
        <taxon>Dorylaimia</taxon>
        <taxon>Trichinellida</taxon>
        <taxon>Trichinellidae</taxon>
        <taxon>Trichinella</taxon>
    </lineage>
</organism>
<sequence length="65" mass="7595">MLTEVNVQFVSKKTVRSFFLKFYLISKCARDLFEKLRFTHDTTDTRAVLLLSGQKRILLNLSISL</sequence>
<protein>
    <submittedName>
        <fullName evidence="1">Uncharacterized protein</fullName>
    </submittedName>
</protein>
<dbReference type="AlphaFoldDB" id="A0A0V1J9S7"/>
<proteinExistence type="predicted"/>
<evidence type="ECO:0000313" key="2">
    <source>
        <dbReference type="Proteomes" id="UP000054826"/>
    </source>
</evidence>
<reference evidence="1 2" key="1">
    <citation type="submission" date="2015-01" db="EMBL/GenBank/DDBJ databases">
        <title>Evolution of Trichinella species and genotypes.</title>
        <authorList>
            <person name="Korhonen P.K."/>
            <person name="Edoardo P."/>
            <person name="Giuseppe L.R."/>
            <person name="Gasser R.B."/>
        </authorList>
    </citation>
    <scope>NUCLEOTIDE SEQUENCE [LARGE SCALE GENOMIC DNA]</scope>
    <source>
        <strain evidence="1">ISS176</strain>
    </source>
</reference>
<evidence type="ECO:0000313" key="1">
    <source>
        <dbReference type="EMBL" id="KRZ31697.1"/>
    </source>
</evidence>
<dbReference type="Proteomes" id="UP000054826">
    <property type="component" value="Unassembled WGS sequence"/>
</dbReference>
<gene>
    <name evidence="1" type="ORF">T4C_7267</name>
</gene>
<name>A0A0V1J9S7_TRIPS</name>
<accession>A0A0V1J9S7</accession>